<comment type="similarity">
    <text evidence="2">Belongs to the peptidase M20 family.</text>
</comment>
<organism evidence="10">
    <name type="scientific">Methyloraptor flagellatus</name>
    <dbReference type="NCBI Taxonomy" id="3162530"/>
    <lineage>
        <taxon>Bacteria</taxon>
        <taxon>Pseudomonadati</taxon>
        <taxon>Pseudomonadota</taxon>
        <taxon>Alphaproteobacteria</taxon>
        <taxon>Hyphomicrobiales</taxon>
        <taxon>Ancalomicrobiaceae</taxon>
        <taxon>Methyloraptor</taxon>
    </lineage>
</organism>
<name>A0AAU7X583_9HYPH</name>
<feature type="binding site" evidence="7">
    <location>
        <position position="135"/>
    </location>
    <ligand>
        <name>Zn(2+)</name>
        <dbReference type="ChEBI" id="CHEBI:29105"/>
        <label>2</label>
    </ligand>
</feature>
<keyword evidence="4 7" id="KW-0479">Metal-binding</keyword>
<dbReference type="EMBL" id="CP158568">
    <property type="protein sequence ID" value="XBY43241.1"/>
    <property type="molecule type" value="Genomic_DNA"/>
</dbReference>
<dbReference type="Pfam" id="PF01546">
    <property type="entry name" value="Peptidase_M20"/>
    <property type="match status" value="1"/>
</dbReference>
<keyword evidence="5" id="KW-0378">Hydrolase</keyword>
<sequence length="422" mass="44867">MSIDMLAVHDLGNRAVALLDELAAITDEPGRVTRLYLSPAHRRAADRMAEWMRERGLSVVEDAIGTVRGARAPDEAGPSANKRLLIGSHIDTVIDAGRYDGNLGVVAGLLVVEELARRGTKLPFGLEVLAFGDEEGVRFPTSLSSSAAVSGTYRPEWLDMADRDGVSLRKAIADFGGDPSRIREAAIPKDSVIGYVELHIEQGPVLEHKGDALGVVSSIAGQSRFRISVAGEAGHAGTVPMPLRRDAFAAFAELAVAIERLAREGTGNLVATIGRIELKPGAVNVIPASVEATLDIRAGADAPRLAAIDRIRHEAERIAGRRGVTIRFERFADAPTCPMDDSLQDLLAASVASLGEANRRLPSGAGHDAMAMARSFPSAMLFVRSKAGISHNPAEYSSPSDIGLAVEAMVRFVEKLAETHRA</sequence>
<proteinExistence type="inferred from homology"/>
<reference evidence="10" key="1">
    <citation type="submission" date="2024-06" db="EMBL/GenBank/DDBJ databases">
        <title>Methylostella associata gen. nov., sp. nov., a novel Ancalomicrobiaceae-affiliated facultatively methylotrophic bacteria that feed on methanotrophs of the genus Methylococcus.</title>
        <authorList>
            <person name="Saltykova V."/>
            <person name="Danilova O.V."/>
            <person name="Oshkin I.Y."/>
            <person name="Belova S.E."/>
            <person name="Pimenov N.V."/>
            <person name="Dedysh S.N."/>
        </authorList>
    </citation>
    <scope>NUCLEOTIDE SEQUENCE</scope>
    <source>
        <strain evidence="10">S20</strain>
    </source>
</reference>
<evidence type="ECO:0000256" key="3">
    <source>
        <dbReference type="ARBA" id="ARBA00011738"/>
    </source>
</evidence>
<dbReference type="CDD" id="cd03884">
    <property type="entry name" value="M20_bAS"/>
    <property type="match status" value="1"/>
</dbReference>
<dbReference type="InterPro" id="IPR002933">
    <property type="entry name" value="Peptidase_M20"/>
</dbReference>
<feature type="binding site" evidence="7">
    <location>
        <position position="100"/>
    </location>
    <ligand>
        <name>Zn(2+)</name>
        <dbReference type="ChEBI" id="CHEBI:29105"/>
        <label>1</label>
    </ligand>
</feature>
<evidence type="ECO:0000256" key="7">
    <source>
        <dbReference type="PIRSR" id="PIRSR001235-1"/>
    </source>
</evidence>
<feature type="binding site" evidence="7">
    <location>
        <position position="100"/>
    </location>
    <ligand>
        <name>Zn(2+)</name>
        <dbReference type="ChEBI" id="CHEBI:29105"/>
        <label>2</label>
    </ligand>
</feature>
<evidence type="ECO:0000256" key="1">
    <source>
        <dbReference type="ARBA" id="ARBA00001936"/>
    </source>
</evidence>
<dbReference type="InterPro" id="IPR001261">
    <property type="entry name" value="ArgE/DapE_CS"/>
</dbReference>
<evidence type="ECO:0000313" key="10">
    <source>
        <dbReference type="EMBL" id="XBY43241.1"/>
    </source>
</evidence>
<evidence type="ECO:0000259" key="9">
    <source>
        <dbReference type="Pfam" id="PF07687"/>
    </source>
</evidence>
<dbReference type="PANTHER" id="PTHR32494">
    <property type="entry name" value="ALLANTOATE DEIMINASE-RELATED"/>
    <property type="match status" value="1"/>
</dbReference>
<dbReference type="PIRSF" id="PIRSF001235">
    <property type="entry name" value="Amidase_carbamoylase"/>
    <property type="match status" value="1"/>
</dbReference>
<gene>
    <name evidence="10" type="ORF">ABS361_14185</name>
</gene>
<feature type="binding site" evidence="7">
    <location>
        <position position="391"/>
    </location>
    <ligand>
        <name>Zn(2+)</name>
        <dbReference type="ChEBI" id="CHEBI:29105"/>
        <label>2</label>
    </ligand>
</feature>
<feature type="binding site" evidence="7">
    <location>
        <position position="199"/>
    </location>
    <ligand>
        <name>Zn(2+)</name>
        <dbReference type="ChEBI" id="CHEBI:29105"/>
        <label>1</label>
    </ligand>
</feature>
<feature type="domain" description="Peptidase M20 dimerisation" evidence="9">
    <location>
        <begin position="221"/>
        <end position="319"/>
    </location>
</feature>
<comment type="cofactor">
    <cofactor evidence="7">
        <name>Zn(2+)</name>
        <dbReference type="ChEBI" id="CHEBI:29105"/>
    </cofactor>
    <text evidence="7">Binds 2 Zn(2+) ions per subunit.</text>
</comment>
<dbReference type="Pfam" id="PF07687">
    <property type="entry name" value="M20_dimer"/>
    <property type="match status" value="1"/>
</dbReference>
<dbReference type="PANTHER" id="PTHR32494:SF19">
    <property type="entry name" value="ALLANTOATE DEIMINASE-RELATED"/>
    <property type="match status" value="1"/>
</dbReference>
<comment type="cofactor">
    <cofactor evidence="1">
        <name>Mn(2+)</name>
        <dbReference type="ChEBI" id="CHEBI:29035"/>
    </cofactor>
</comment>
<evidence type="ECO:0000256" key="8">
    <source>
        <dbReference type="PIRSR" id="PIRSR001235-2"/>
    </source>
</evidence>
<dbReference type="NCBIfam" id="NF006775">
    <property type="entry name" value="PRK09290.2-5"/>
    <property type="match status" value="1"/>
</dbReference>
<accession>A0AAU7X583</accession>
<comment type="subunit">
    <text evidence="3">Homodimer.</text>
</comment>
<evidence type="ECO:0000256" key="2">
    <source>
        <dbReference type="ARBA" id="ARBA00006153"/>
    </source>
</evidence>
<dbReference type="InterPro" id="IPR010158">
    <property type="entry name" value="Amidase_Cbmase"/>
</dbReference>
<feature type="binding site" evidence="8">
    <location>
        <position position="224"/>
    </location>
    <ligand>
        <name>allantoate</name>
        <dbReference type="ChEBI" id="CHEBI:17536"/>
    </ligand>
</feature>
<dbReference type="Gene3D" id="3.40.630.10">
    <property type="entry name" value="Zn peptidases"/>
    <property type="match status" value="1"/>
</dbReference>
<dbReference type="NCBIfam" id="TIGR01879">
    <property type="entry name" value="hydantase"/>
    <property type="match status" value="1"/>
</dbReference>
<dbReference type="PROSITE" id="PS00758">
    <property type="entry name" value="ARGE_DAPE_CPG2_1"/>
    <property type="match status" value="1"/>
</dbReference>
<dbReference type="GO" id="GO:0046872">
    <property type="term" value="F:metal ion binding"/>
    <property type="evidence" value="ECO:0007669"/>
    <property type="project" value="UniProtKB-KW"/>
</dbReference>
<dbReference type="Gene3D" id="3.30.70.360">
    <property type="match status" value="1"/>
</dbReference>
<keyword evidence="6" id="KW-0464">Manganese</keyword>
<feature type="binding site" evidence="8">
    <location>
        <position position="284"/>
    </location>
    <ligand>
        <name>allantoate</name>
        <dbReference type="ChEBI" id="CHEBI:17536"/>
    </ligand>
</feature>
<dbReference type="SUPFAM" id="SSF53187">
    <property type="entry name" value="Zn-dependent exopeptidases"/>
    <property type="match status" value="1"/>
</dbReference>
<dbReference type="InterPro" id="IPR011650">
    <property type="entry name" value="Peptidase_M20_dimer"/>
</dbReference>
<dbReference type="GO" id="GO:0016813">
    <property type="term" value="F:hydrolase activity, acting on carbon-nitrogen (but not peptide) bonds, in linear amidines"/>
    <property type="evidence" value="ECO:0007669"/>
    <property type="project" value="InterPro"/>
</dbReference>
<evidence type="ECO:0000256" key="5">
    <source>
        <dbReference type="ARBA" id="ARBA00022801"/>
    </source>
</evidence>
<dbReference type="RefSeq" id="WP_407048340.1">
    <property type="nucleotide sequence ID" value="NZ_CP158568.1"/>
</dbReference>
<dbReference type="SUPFAM" id="SSF55031">
    <property type="entry name" value="Bacterial exopeptidase dimerisation domain"/>
    <property type="match status" value="1"/>
</dbReference>
<keyword evidence="7" id="KW-0862">Zinc</keyword>
<dbReference type="KEGG" id="mflg:ABS361_14185"/>
<dbReference type="InterPro" id="IPR036264">
    <property type="entry name" value="Bact_exopeptidase_dim_dom"/>
</dbReference>
<feature type="binding site" evidence="7">
    <location>
        <position position="89"/>
    </location>
    <ligand>
        <name>Zn(2+)</name>
        <dbReference type="ChEBI" id="CHEBI:29105"/>
        <label>1</label>
    </ligand>
</feature>
<feature type="binding site" evidence="8">
    <location>
        <position position="297"/>
    </location>
    <ligand>
        <name>allantoate</name>
        <dbReference type="ChEBI" id="CHEBI:17536"/>
    </ligand>
</feature>
<protein>
    <submittedName>
        <fullName evidence="10">Allantoate amidohydrolase</fullName>
    </submittedName>
</protein>
<evidence type="ECO:0000256" key="4">
    <source>
        <dbReference type="ARBA" id="ARBA00022723"/>
    </source>
</evidence>
<evidence type="ECO:0000256" key="6">
    <source>
        <dbReference type="ARBA" id="ARBA00023211"/>
    </source>
</evidence>
<dbReference type="AlphaFoldDB" id="A0AAU7X583"/>